<evidence type="ECO:0000313" key="2">
    <source>
        <dbReference type="EMBL" id="KAF2533132.1"/>
    </source>
</evidence>
<comment type="caution">
    <text evidence="2">The sequence shown here is derived from an EMBL/GenBank/DDBJ whole genome shotgun (WGS) entry which is preliminary data.</text>
</comment>
<dbReference type="EMBL" id="QGKY02002305">
    <property type="protein sequence ID" value="KAF2533132.1"/>
    <property type="molecule type" value="Genomic_DNA"/>
</dbReference>
<accession>A0A8S9FQU6</accession>
<organism evidence="2">
    <name type="scientific">Brassica cretica</name>
    <name type="common">Mustard</name>
    <dbReference type="NCBI Taxonomy" id="69181"/>
    <lineage>
        <taxon>Eukaryota</taxon>
        <taxon>Viridiplantae</taxon>
        <taxon>Streptophyta</taxon>
        <taxon>Embryophyta</taxon>
        <taxon>Tracheophyta</taxon>
        <taxon>Spermatophyta</taxon>
        <taxon>Magnoliopsida</taxon>
        <taxon>eudicotyledons</taxon>
        <taxon>Gunneridae</taxon>
        <taxon>Pentapetalae</taxon>
        <taxon>rosids</taxon>
        <taxon>malvids</taxon>
        <taxon>Brassicales</taxon>
        <taxon>Brassicaceae</taxon>
        <taxon>Brassiceae</taxon>
        <taxon>Brassica</taxon>
    </lineage>
</organism>
<feature type="region of interest" description="Disordered" evidence="1">
    <location>
        <begin position="67"/>
        <end position="95"/>
    </location>
</feature>
<name>A0A8S9FQU6_BRACR</name>
<dbReference type="AlphaFoldDB" id="A0A8S9FQU6"/>
<reference evidence="2" key="1">
    <citation type="submission" date="2019-12" db="EMBL/GenBank/DDBJ databases">
        <title>Genome sequencing and annotation of Brassica cretica.</title>
        <authorList>
            <person name="Studholme D.J."/>
            <person name="Sarris P.F."/>
        </authorList>
    </citation>
    <scope>NUCLEOTIDE SEQUENCE</scope>
    <source>
        <strain evidence="2">PFS-102/07</strain>
        <tissue evidence="2">Leaf</tissue>
    </source>
</reference>
<sequence>MITKEKQGLQEVQVLLEEKMASPEDEEHLMGTDEIKAHLLEHGIDMDAADDLPDFSDVETEEALMPYDEEAQPQEEEVQLLTGDGDDAAAEDGEE</sequence>
<proteinExistence type="predicted"/>
<evidence type="ECO:0000256" key="1">
    <source>
        <dbReference type="SAM" id="MobiDB-lite"/>
    </source>
</evidence>
<protein>
    <submittedName>
        <fullName evidence="2">Uncharacterized protein</fullName>
    </submittedName>
</protein>
<gene>
    <name evidence="2" type="ORF">F2Q70_00031767</name>
</gene>